<evidence type="ECO:0000256" key="2">
    <source>
        <dbReference type="SAM" id="MobiDB-lite"/>
    </source>
</evidence>
<comment type="caution">
    <text evidence="4">The sequence shown here is derived from an EMBL/GenBank/DDBJ whole genome shotgun (WGS) entry which is preliminary data.</text>
</comment>
<organism evidence="4 5">
    <name type="scientific">Fusarium solani</name>
    <name type="common">Filamentous fungus</name>
    <dbReference type="NCBI Taxonomy" id="169388"/>
    <lineage>
        <taxon>Eukaryota</taxon>
        <taxon>Fungi</taxon>
        <taxon>Dikarya</taxon>
        <taxon>Ascomycota</taxon>
        <taxon>Pezizomycotina</taxon>
        <taxon>Sordariomycetes</taxon>
        <taxon>Hypocreomycetidae</taxon>
        <taxon>Hypocreales</taxon>
        <taxon>Nectriaceae</taxon>
        <taxon>Fusarium</taxon>
        <taxon>Fusarium solani species complex</taxon>
    </lineage>
</organism>
<proteinExistence type="predicted"/>
<evidence type="ECO:0000313" key="4">
    <source>
        <dbReference type="EMBL" id="KAH7243988.1"/>
    </source>
</evidence>
<evidence type="ECO:0000259" key="3">
    <source>
        <dbReference type="PROSITE" id="PS50157"/>
    </source>
</evidence>
<reference evidence="4" key="1">
    <citation type="journal article" date="2021" name="Nat. Commun.">
        <title>Genetic determinants of endophytism in the Arabidopsis root mycobiome.</title>
        <authorList>
            <person name="Mesny F."/>
            <person name="Miyauchi S."/>
            <person name="Thiergart T."/>
            <person name="Pickel B."/>
            <person name="Atanasova L."/>
            <person name="Karlsson M."/>
            <person name="Huettel B."/>
            <person name="Barry K.W."/>
            <person name="Haridas S."/>
            <person name="Chen C."/>
            <person name="Bauer D."/>
            <person name="Andreopoulos W."/>
            <person name="Pangilinan J."/>
            <person name="LaButti K."/>
            <person name="Riley R."/>
            <person name="Lipzen A."/>
            <person name="Clum A."/>
            <person name="Drula E."/>
            <person name="Henrissat B."/>
            <person name="Kohler A."/>
            <person name="Grigoriev I.V."/>
            <person name="Martin F.M."/>
            <person name="Hacquard S."/>
        </authorList>
    </citation>
    <scope>NUCLEOTIDE SEQUENCE</scope>
    <source>
        <strain evidence="4">FSSC 5 MPI-SDFR-AT-0091</strain>
    </source>
</reference>
<dbReference type="OrthoDB" id="5084604at2759"/>
<sequence>MLRLREISRQAYLFEPLSCFICPSRPMLWIAATAAGSIMAPNVDQTLRCCKKTFATSSALRQHRADSQRHALDENTLPQTASQRLEQQAILKCSCGKRFKAQAHMDQHQRDSPMHRGPTESGATASTLDQQTFNPLPEGHPALDLSRHAMPIKMIATPFMSRTGTKVDQSEARQKQRSSRHFELAFQGAELWSGSGNWYQDVGDDHGLCDKDCGWCGHCADEARI</sequence>
<dbReference type="AlphaFoldDB" id="A0A9P9K0U4"/>
<feature type="domain" description="C2H2-type" evidence="3">
    <location>
        <begin position="91"/>
        <end position="120"/>
    </location>
</feature>
<protein>
    <recommendedName>
        <fullName evidence="3">C2H2-type domain-containing protein</fullName>
    </recommendedName>
</protein>
<feature type="region of interest" description="Disordered" evidence="2">
    <location>
        <begin position="102"/>
        <end position="125"/>
    </location>
</feature>
<dbReference type="Proteomes" id="UP000736672">
    <property type="component" value="Unassembled WGS sequence"/>
</dbReference>
<dbReference type="GO" id="GO:0008270">
    <property type="term" value="F:zinc ion binding"/>
    <property type="evidence" value="ECO:0007669"/>
    <property type="project" value="UniProtKB-KW"/>
</dbReference>
<dbReference type="EMBL" id="JAGTJS010000018">
    <property type="protein sequence ID" value="KAH7243988.1"/>
    <property type="molecule type" value="Genomic_DNA"/>
</dbReference>
<keyword evidence="1" id="KW-0863">Zinc-finger</keyword>
<accession>A0A9P9K0U4</accession>
<evidence type="ECO:0000256" key="1">
    <source>
        <dbReference type="PROSITE-ProRule" id="PRU00042"/>
    </source>
</evidence>
<dbReference type="InterPro" id="IPR013087">
    <property type="entry name" value="Znf_C2H2_type"/>
</dbReference>
<keyword evidence="5" id="KW-1185">Reference proteome</keyword>
<keyword evidence="1" id="KW-0479">Metal-binding</keyword>
<gene>
    <name evidence="4" type="ORF">B0J15DRAFT_501491</name>
</gene>
<dbReference type="Gene3D" id="3.30.160.60">
    <property type="entry name" value="Classic Zinc Finger"/>
    <property type="match status" value="1"/>
</dbReference>
<feature type="compositionally biased region" description="Basic and acidic residues" evidence="2">
    <location>
        <begin position="103"/>
        <end position="118"/>
    </location>
</feature>
<keyword evidence="1" id="KW-0862">Zinc</keyword>
<name>A0A9P9K0U4_FUSSL</name>
<dbReference type="PROSITE" id="PS50157">
    <property type="entry name" value="ZINC_FINGER_C2H2_2"/>
    <property type="match status" value="1"/>
</dbReference>
<evidence type="ECO:0000313" key="5">
    <source>
        <dbReference type="Proteomes" id="UP000736672"/>
    </source>
</evidence>